<feature type="transmembrane region" description="Helical" evidence="5">
    <location>
        <begin position="98"/>
        <end position="117"/>
    </location>
</feature>
<dbReference type="GO" id="GO:0030416">
    <property type="term" value="P:methylamine metabolic process"/>
    <property type="evidence" value="ECO:0007669"/>
    <property type="project" value="InterPro"/>
</dbReference>
<feature type="domain" description="Methylamine utilisation protein MauE" evidence="6">
    <location>
        <begin position="2"/>
        <end position="116"/>
    </location>
</feature>
<dbReference type="Pfam" id="PF07291">
    <property type="entry name" value="MauE"/>
    <property type="match status" value="1"/>
</dbReference>
<dbReference type="EMBL" id="BMER01000002">
    <property type="protein sequence ID" value="GGG89852.1"/>
    <property type="molecule type" value="Genomic_DNA"/>
</dbReference>
<protein>
    <recommendedName>
        <fullName evidence="6">Methylamine utilisation protein MauE domain-containing protein</fullName>
    </recommendedName>
</protein>
<dbReference type="InterPro" id="IPR009908">
    <property type="entry name" value="Methylamine_util_MauE"/>
</dbReference>
<keyword evidence="2 5" id="KW-0812">Transmembrane</keyword>
<comment type="subcellular location">
    <subcellularLocation>
        <location evidence="1">Membrane</location>
        <topology evidence="1">Multi-pass membrane protein</topology>
    </subcellularLocation>
</comment>
<keyword evidence="4 5" id="KW-0472">Membrane</keyword>
<keyword evidence="3 5" id="KW-1133">Transmembrane helix</keyword>
<organism evidence="7 8">
    <name type="scientific">Parapedobacter pyrenivorans</name>
    <dbReference type="NCBI Taxonomy" id="1305674"/>
    <lineage>
        <taxon>Bacteria</taxon>
        <taxon>Pseudomonadati</taxon>
        <taxon>Bacteroidota</taxon>
        <taxon>Sphingobacteriia</taxon>
        <taxon>Sphingobacteriales</taxon>
        <taxon>Sphingobacteriaceae</taxon>
        <taxon>Parapedobacter</taxon>
    </lineage>
</organism>
<dbReference type="AlphaFoldDB" id="A0A917MD88"/>
<reference evidence="7" key="2">
    <citation type="submission" date="2020-09" db="EMBL/GenBank/DDBJ databases">
        <authorList>
            <person name="Sun Q."/>
            <person name="Zhou Y."/>
        </authorList>
    </citation>
    <scope>NUCLEOTIDE SEQUENCE</scope>
    <source>
        <strain evidence="7">CGMCC 1.12195</strain>
    </source>
</reference>
<evidence type="ECO:0000313" key="7">
    <source>
        <dbReference type="EMBL" id="GGG89852.1"/>
    </source>
</evidence>
<evidence type="ECO:0000256" key="1">
    <source>
        <dbReference type="ARBA" id="ARBA00004141"/>
    </source>
</evidence>
<evidence type="ECO:0000256" key="2">
    <source>
        <dbReference type="ARBA" id="ARBA00022692"/>
    </source>
</evidence>
<gene>
    <name evidence="7" type="ORF">GCM10007415_25180</name>
</gene>
<dbReference type="Proteomes" id="UP000660862">
    <property type="component" value="Unassembled WGS sequence"/>
</dbReference>
<name>A0A917MD88_9SPHI</name>
<proteinExistence type="predicted"/>
<evidence type="ECO:0000256" key="4">
    <source>
        <dbReference type="ARBA" id="ARBA00023136"/>
    </source>
</evidence>
<evidence type="ECO:0000256" key="3">
    <source>
        <dbReference type="ARBA" id="ARBA00022989"/>
    </source>
</evidence>
<comment type="caution">
    <text evidence="7">The sequence shown here is derived from an EMBL/GenBank/DDBJ whole genome shotgun (WGS) entry which is preliminary data.</text>
</comment>
<evidence type="ECO:0000259" key="6">
    <source>
        <dbReference type="Pfam" id="PF07291"/>
    </source>
</evidence>
<accession>A0A917MD88</accession>
<feature type="transmembrane region" description="Helical" evidence="5">
    <location>
        <begin position="34"/>
        <end position="52"/>
    </location>
</feature>
<feature type="transmembrane region" description="Helical" evidence="5">
    <location>
        <begin position="59"/>
        <end position="78"/>
    </location>
</feature>
<evidence type="ECO:0000256" key="5">
    <source>
        <dbReference type="SAM" id="Phobius"/>
    </source>
</evidence>
<keyword evidence="8" id="KW-1185">Reference proteome</keyword>
<sequence>MLLFGLTAIDKARQFERFYAELGKSPFLMAYQGWVAWGTPIVEGIVVFLLIFGGTLQLWGLYASVFLMSLFTGYIYLLLNYSYYTPCLCSAALESLTWEQHLVFNLLFLALAMAATASKERQRQTHKNNKP</sequence>
<dbReference type="GO" id="GO:0016020">
    <property type="term" value="C:membrane"/>
    <property type="evidence" value="ECO:0007669"/>
    <property type="project" value="UniProtKB-SubCell"/>
</dbReference>
<evidence type="ECO:0000313" key="8">
    <source>
        <dbReference type="Proteomes" id="UP000660862"/>
    </source>
</evidence>
<reference evidence="7" key="1">
    <citation type="journal article" date="2014" name="Int. J. Syst. Evol. Microbiol.">
        <title>Complete genome sequence of Corynebacterium casei LMG S-19264T (=DSM 44701T), isolated from a smear-ripened cheese.</title>
        <authorList>
            <consortium name="US DOE Joint Genome Institute (JGI-PGF)"/>
            <person name="Walter F."/>
            <person name="Albersmeier A."/>
            <person name="Kalinowski J."/>
            <person name="Ruckert C."/>
        </authorList>
    </citation>
    <scope>NUCLEOTIDE SEQUENCE</scope>
    <source>
        <strain evidence="7">CGMCC 1.12195</strain>
    </source>
</reference>